<dbReference type="InterPro" id="IPR029055">
    <property type="entry name" value="Ntn_hydrolases_N"/>
</dbReference>
<keyword evidence="7" id="KW-0963">Cytoplasm</keyword>
<dbReference type="PIRSF" id="PIRSF039093">
    <property type="entry name" value="HslV"/>
    <property type="match status" value="1"/>
</dbReference>
<evidence type="ECO:0000256" key="4">
    <source>
        <dbReference type="ARBA" id="ARBA00022698"/>
    </source>
</evidence>
<feature type="binding site" evidence="7">
    <location>
        <position position="167"/>
    </location>
    <ligand>
        <name>Na(+)</name>
        <dbReference type="ChEBI" id="CHEBI:29101"/>
    </ligand>
</feature>
<dbReference type="EMBL" id="JBEPLU010000001">
    <property type="protein sequence ID" value="MET3526552.1"/>
    <property type="molecule type" value="Genomic_DNA"/>
</dbReference>
<dbReference type="EC" id="3.4.25.2" evidence="7"/>
<reference evidence="8 9" key="1">
    <citation type="submission" date="2024-06" db="EMBL/GenBank/DDBJ databases">
        <title>Genomic Encyclopedia of Type Strains, Phase IV (KMG-IV): sequencing the most valuable type-strain genomes for metagenomic binning, comparative biology and taxonomic classification.</title>
        <authorList>
            <person name="Goeker M."/>
        </authorList>
    </citation>
    <scope>NUCLEOTIDE SEQUENCE [LARGE SCALE GENOMIC DNA]</scope>
    <source>
        <strain evidence="8 9">DSM 17809</strain>
    </source>
</reference>
<keyword evidence="9" id="KW-1185">Reference proteome</keyword>
<proteinExistence type="inferred from homology"/>
<dbReference type="InterPro" id="IPR023333">
    <property type="entry name" value="Proteasome_suB-type"/>
</dbReference>
<sequence>MTTSSNFPDWHGTTILAVRKGGKTVIAGDGQVSMGQTVVKGNARKVRTLAGGKVVAGFAGATADAFTLIERLEAKLEQYPDQLARACVDLAKDWRTDRYLRRLEAMLLVADKESIFTVTGVGDVLEPETGVAAIGSGGNYALAAALALADTDLSAEDVARKAMAIAAKICVYTNGELTVESL</sequence>
<evidence type="ECO:0000256" key="1">
    <source>
        <dbReference type="ARBA" id="ARBA00006053"/>
    </source>
</evidence>
<evidence type="ECO:0000256" key="6">
    <source>
        <dbReference type="ARBA" id="ARBA00023053"/>
    </source>
</evidence>
<dbReference type="CDD" id="cd01913">
    <property type="entry name" value="protease_HslV"/>
    <property type="match status" value="1"/>
</dbReference>
<comment type="similarity">
    <text evidence="1 7">Belongs to the peptidase T1B family. HslV subfamily.</text>
</comment>
<evidence type="ECO:0000256" key="7">
    <source>
        <dbReference type="HAMAP-Rule" id="MF_00248"/>
    </source>
</evidence>
<protein>
    <recommendedName>
        <fullName evidence="7">ATP-dependent protease subunit HslV</fullName>
        <ecNumber evidence="7">3.4.25.2</ecNumber>
    </recommendedName>
</protein>
<dbReference type="Gene3D" id="3.60.20.10">
    <property type="entry name" value="Glutamine Phosphoribosylpyrophosphate, subunit 1, domain 1"/>
    <property type="match status" value="1"/>
</dbReference>
<dbReference type="HAMAP" id="MF_00248">
    <property type="entry name" value="HslV"/>
    <property type="match status" value="1"/>
</dbReference>
<keyword evidence="5 7" id="KW-0378">Hydrolase</keyword>
<evidence type="ECO:0000313" key="9">
    <source>
        <dbReference type="Proteomes" id="UP001549110"/>
    </source>
</evidence>
<organism evidence="8 9">
    <name type="scientific">Phenylobacterium koreense</name>
    <dbReference type="NCBI Taxonomy" id="266125"/>
    <lineage>
        <taxon>Bacteria</taxon>
        <taxon>Pseudomonadati</taxon>
        <taxon>Pseudomonadota</taxon>
        <taxon>Alphaproteobacteria</taxon>
        <taxon>Caulobacterales</taxon>
        <taxon>Caulobacteraceae</taxon>
        <taxon>Phenylobacterium</taxon>
    </lineage>
</organism>
<keyword evidence="2 7" id="KW-0021">Allosteric enzyme</keyword>
<dbReference type="PANTHER" id="PTHR32194">
    <property type="entry name" value="METALLOPROTEASE TLDD"/>
    <property type="match status" value="1"/>
</dbReference>
<keyword evidence="7" id="KW-0479">Metal-binding</keyword>
<dbReference type="NCBIfam" id="TIGR03692">
    <property type="entry name" value="ATP_dep_HslV"/>
    <property type="match status" value="1"/>
</dbReference>
<dbReference type="GO" id="GO:0008233">
    <property type="term" value="F:peptidase activity"/>
    <property type="evidence" value="ECO:0007669"/>
    <property type="project" value="UniProtKB-KW"/>
</dbReference>
<name>A0ABV2EHQ3_9CAUL</name>
<keyword evidence="4 7" id="KW-0888">Threonine protease</keyword>
<dbReference type="InterPro" id="IPR001353">
    <property type="entry name" value="Proteasome_sua/b"/>
</dbReference>
<feature type="binding site" evidence="7">
    <location>
        <position position="170"/>
    </location>
    <ligand>
        <name>Na(+)</name>
        <dbReference type="ChEBI" id="CHEBI:29101"/>
    </ligand>
</feature>
<comment type="function">
    <text evidence="7">Protease subunit of a proteasome-like degradation complex believed to be a general protein degrading machinery.</text>
</comment>
<feature type="binding site" evidence="7">
    <location>
        <position position="173"/>
    </location>
    <ligand>
        <name>Na(+)</name>
        <dbReference type="ChEBI" id="CHEBI:29101"/>
    </ligand>
</feature>
<comment type="caution">
    <text evidence="8">The sequence shown here is derived from an EMBL/GenBank/DDBJ whole genome shotgun (WGS) entry which is preliminary data.</text>
</comment>
<dbReference type="InterPro" id="IPR022281">
    <property type="entry name" value="ATP-dep_Prtase_HsIV_su"/>
</dbReference>
<dbReference type="Pfam" id="PF00227">
    <property type="entry name" value="Proteasome"/>
    <property type="match status" value="1"/>
</dbReference>
<dbReference type="PANTHER" id="PTHR32194:SF7">
    <property type="entry name" value="ATP-DEPENDENT PROTEASE SUBUNIT HSLV"/>
    <property type="match status" value="1"/>
</dbReference>
<evidence type="ECO:0000256" key="2">
    <source>
        <dbReference type="ARBA" id="ARBA00022533"/>
    </source>
</evidence>
<keyword evidence="6 7" id="KW-0915">Sodium</keyword>
<dbReference type="PROSITE" id="PS51476">
    <property type="entry name" value="PROTEASOME_BETA_2"/>
    <property type="match status" value="1"/>
</dbReference>
<evidence type="ECO:0000256" key="5">
    <source>
        <dbReference type="ARBA" id="ARBA00022801"/>
    </source>
</evidence>
<dbReference type="SUPFAM" id="SSF56235">
    <property type="entry name" value="N-terminal nucleophile aminohydrolases (Ntn hydrolases)"/>
    <property type="match status" value="1"/>
</dbReference>
<comment type="subunit">
    <text evidence="7">A double ring-shaped homohexamer of HslV is capped on each side by a ring-shaped HslU homohexamer. The assembly of the HslU/HslV complex is dependent on binding of ATP.</text>
</comment>
<dbReference type="Proteomes" id="UP001549110">
    <property type="component" value="Unassembled WGS sequence"/>
</dbReference>
<dbReference type="GO" id="GO:0006508">
    <property type="term" value="P:proteolysis"/>
    <property type="evidence" value="ECO:0007669"/>
    <property type="project" value="UniProtKB-KW"/>
</dbReference>
<dbReference type="NCBIfam" id="NF003964">
    <property type="entry name" value="PRK05456.1"/>
    <property type="match status" value="1"/>
</dbReference>
<evidence type="ECO:0000313" key="8">
    <source>
        <dbReference type="EMBL" id="MET3526552.1"/>
    </source>
</evidence>
<gene>
    <name evidence="7" type="primary">hslV</name>
    <name evidence="8" type="ORF">ABID41_001647</name>
</gene>
<evidence type="ECO:0000256" key="3">
    <source>
        <dbReference type="ARBA" id="ARBA00022670"/>
    </source>
</evidence>
<comment type="subcellular location">
    <subcellularLocation>
        <location evidence="7">Cytoplasm</location>
    </subcellularLocation>
</comment>
<comment type="catalytic activity">
    <reaction evidence="7">
        <text>ATP-dependent cleavage of peptide bonds with broad specificity.</text>
        <dbReference type="EC" id="3.4.25.2"/>
    </reaction>
</comment>
<accession>A0ABV2EHQ3</accession>
<keyword evidence="3 7" id="KW-0645">Protease</keyword>
<comment type="activity regulation">
    <text evidence="7">Allosterically activated by HslU binding.</text>
</comment>
<feature type="active site" evidence="7">
    <location>
        <position position="13"/>
    </location>
</feature>